<evidence type="ECO:0000259" key="4">
    <source>
        <dbReference type="Pfam" id="PF00155"/>
    </source>
</evidence>
<evidence type="ECO:0000313" key="5">
    <source>
        <dbReference type="EMBL" id="GLS06297.1"/>
    </source>
</evidence>
<keyword evidence="6" id="KW-1185">Reference proteome</keyword>
<accession>A0ABQ6BXZ6</accession>
<name>A0ABQ6BXZ6_9NEIS</name>
<keyword evidence="3" id="KW-0808">Transferase</keyword>
<keyword evidence="5" id="KW-0436">Ligase</keyword>
<dbReference type="SUPFAM" id="SSF53383">
    <property type="entry name" value="PLP-dependent transferases"/>
    <property type="match status" value="1"/>
</dbReference>
<comment type="cofactor">
    <cofactor evidence="1">
        <name>pyridoxal 5'-phosphate</name>
        <dbReference type="ChEBI" id="CHEBI:597326"/>
    </cofactor>
</comment>
<feature type="domain" description="Aminotransferase class I/classII large" evidence="4">
    <location>
        <begin position="59"/>
        <end position="400"/>
    </location>
</feature>
<evidence type="ECO:0000313" key="6">
    <source>
        <dbReference type="Proteomes" id="UP001156836"/>
    </source>
</evidence>
<comment type="caution">
    <text evidence="5">The sequence shown here is derived from an EMBL/GenBank/DDBJ whole genome shotgun (WGS) entry which is preliminary data.</text>
</comment>
<dbReference type="InterPro" id="IPR015422">
    <property type="entry name" value="PyrdxlP-dep_Trfase_small"/>
</dbReference>
<dbReference type="Gene3D" id="3.90.1150.10">
    <property type="entry name" value="Aspartate Aminotransferase, domain 1"/>
    <property type="match status" value="1"/>
</dbReference>
<dbReference type="Pfam" id="PF00155">
    <property type="entry name" value="Aminotran_1_2"/>
    <property type="match status" value="1"/>
</dbReference>
<dbReference type="GO" id="GO:0016874">
    <property type="term" value="F:ligase activity"/>
    <property type="evidence" value="ECO:0007669"/>
    <property type="project" value="UniProtKB-KW"/>
</dbReference>
<proteinExistence type="predicted"/>
<dbReference type="InterPro" id="IPR015424">
    <property type="entry name" value="PyrdxlP-dep_Trfase"/>
</dbReference>
<evidence type="ECO:0000256" key="1">
    <source>
        <dbReference type="ARBA" id="ARBA00001933"/>
    </source>
</evidence>
<evidence type="ECO:0000256" key="2">
    <source>
        <dbReference type="ARBA" id="ARBA00021531"/>
    </source>
</evidence>
<dbReference type="Proteomes" id="UP001156836">
    <property type="component" value="Unassembled WGS sequence"/>
</dbReference>
<evidence type="ECO:0000256" key="3">
    <source>
        <dbReference type="ARBA" id="ARBA00022679"/>
    </source>
</evidence>
<dbReference type="EMBL" id="BSOZ01000128">
    <property type="protein sequence ID" value="GLS06297.1"/>
    <property type="molecule type" value="Genomic_DNA"/>
</dbReference>
<reference evidence="6" key="1">
    <citation type="journal article" date="2019" name="Int. J. Syst. Evol. Microbiol.">
        <title>The Global Catalogue of Microorganisms (GCM) 10K type strain sequencing project: providing services to taxonomists for standard genome sequencing and annotation.</title>
        <authorList>
            <consortium name="The Broad Institute Genomics Platform"/>
            <consortium name="The Broad Institute Genome Sequencing Center for Infectious Disease"/>
            <person name="Wu L."/>
            <person name="Ma J."/>
        </authorList>
    </citation>
    <scope>NUCLEOTIDE SEQUENCE [LARGE SCALE GENOMIC DNA]</scope>
    <source>
        <strain evidence="6">NBRC 104970</strain>
    </source>
</reference>
<dbReference type="InterPro" id="IPR004839">
    <property type="entry name" value="Aminotransferase_I/II_large"/>
</dbReference>
<organism evidence="5 6">
    <name type="scientific">Chitiniphilus shinanonensis</name>
    <dbReference type="NCBI Taxonomy" id="553088"/>
    <lineage>
        <taxon>Bacteria</taxon>
        <taxon>Pseudomonadati</taxon>
        <taxon>Pseudomonadota</taxon>
        <taxon>Betaproteobacteria</taxon>
        <taxon>Neisseriales</taxon>
        <taxon>Chitinibacteraceae</taxon>
        <taxon>Chitiniphilus</taxon>
    </lineage>
</organism>
<gene>
    <name evidence="5" type="primary">glyA1</name>
    <name evidence="5" type="ORF">GCM10007860_34750</name>
</gene>
<dbReference type="InterPro" id="IPR050087">
    <property type="entry name" value="AON_synthase_class-II"/>
</dbReference>
<dbReference type="Gene3D" id="3.40.640.10">
    <property type="entry name" value="Type I PLP-dependent aspartate aminotransferase-like (Major domain)"/>
    <property type="match status" value="1"/>
</dbReference>
<protein>
    <recommendedName>
        <fullName evidence="2">Putative 8-amino-7-oxononanoate synthase</fullName>
    </recommendedName>
</protein>
<dbReference type="InterPro" id="IPR015421">
    <property type="entry name" value="PyrdxlP-dep_Trfase_major"/>
</dbReference>
<dbReference type="RefSeq" id="WP_018746425.1">
    <property type="nucleotide sequence ID" value="NZ_BSOZ01000128.1"/>
</dbReference>
<sequence length="427" mass="47439">MDANSFIEFLNKPFRERLASHYAFYQAELEKGFMTGRMGDAPVDRRMAYKDLFSDTFHEVLVFGSNSYLNLSTHPQVQDAVCAAVRQYGTGTGGSPAFSGYTRQHRDLEQRLARLGGHEDALLLPSGYMANLCWVNGLMTRQDILLYDKHSHASVINAIKMTGVQFFPYDPDNLPALERLIDELRARPGCPQLFATVEGVRSTDGSVIQLRTLLDLCKRNDIFVILDDAHGMGVLGERGWGTLEHLDLLGQVDMRMSTCSKALGAQGAWVSGSREAIFYLRSYAKPYVFTTALAQTTVATIDAALDVLEAEPERRHALHANRRYLTAQLRAAGFEVGDSESGIVPVYLPDGVAGRFNRRLYERGLFVNVMEYPMVAPGAERLRFSLMARHTHDDIDRAVAIVVETAHEFGLLARQVGAPVRAEAAFA</sequence>
<dbReference type="PANTHER" id="PTHR13693">
    <property type="entry name" value="CLASS II AMINOTRANSFERASE/8-AMINO-7-OXONONANOATE SYNTHASE"/>
    <property type="match status" value="1"/>
</dbReference>